<dbReference type="EMBL" id="CP020083">
    <property type="protein sequence ID" value="ASR53524.1"/>
    <property type="molecule type" value="Genomic_DNA"/>
</dbReference>
<evidence type="ECO:0000256" key="6">
    <source>
        <dbReference type="ARBA" id="ARBA00038001"/>
    </source>
</evidence>
<evidence type="ECO:0000256" key="4">
    <source>
        <dbReference type="ARBA" id="ARBA00023014"/>
    </source>
</evidence>
<dbReference type="SUPFAM" id="SSF50022">
    <property type="entry name" value="ISP domain"/>
    <property type="match status" value="1"/>
</dbReference>
<protein>
    <submittedName>
        <fullName evidence="8">(2Fe-2S)-binding protein</fullName>
    </submittedName>
</protein>
<keyword evidence="3" id="KW-0408">Iron</keyword>
<feature type="domain" description="Rieske" evidence="7">
    <location>
        <begin position="7"/>
        <end position="102"/>
    </location>
</feature>
<accession>A0ABM6MC13</accession>
<evidence type="ECO:0000313" key="8">
    <source>
        <dbReference type="EMBL" id="ASR53524.1"/>
    </source>
</evidence>
<dbReference type="InterPro" id="IPR017941">
    <property type="entry name" value="Rieske_2Fe-2S"/>
</dbReference>
<keyword evidence="2" id="KW-0479">Metal-binding</keyword>
<keyword evidence="9" id="KW-1185">Reference proteome</keyword>
<reference evidence="8 9" key="1">
    <citation type="submission" date="2017-03" db="EMBL/GenBank/DDBJ databases">
        <title>Complete genome sequence of Blastomonas fulva degrading microcsystin LR.</title>
        <authorList>
            <person name="Lee H.-g."/>
            <person name="Jin L."/>
            <person name="oh H.-M."/>
        </authorList>
    </citation>
    <scope>NUCLEOTIDE SEQUENCE [LARGE SCALE GENOMIC DNA]</scope>
    <source>
        <strain evidence="8 9">T2</strain>
    </source>
</reference>
<dbReference type="RefSeq" id="WP_117353499.1">
    <property type="nucleotide sequence ID" value="NZ_CP020083.1"/>
</dbReference>
<evidence type="ECO:0000313" key="9">
    <source>
        <dbReference type="Proteomes" id="UP000258016"/>
    </source>
</evidence>
<dbReference type="Proteomes" id="UP000258016">
    <property type="component" value="Chromosome"/>
</dbReference>
<dbReference type="PANTHER" id="PTHR21496:SF0">
    <property type="entry name" value="RIESKE DOMAIN-CONTAINING PROTEIN"/>
    <property type="match status" value="1"/>
</dbReference>
<comment type="cofactor">
    <cofactor evidence="5">
        <name>[2Fe-2S] cluster</name>
        <dbReference type="ChEBI" id="CHEBI:190135"/>
    </cofactor>
</comment>
<dbReference type="PROSITE" id="PS51296">
    <property type="entry name" value="RIESKE"/>
    <property type="match status" value="1"/>
</dbReference>
<evidence type="ECO:0000256" key="5">
    <source>
        <dbReference type="ARBA" id="ARBA00034078"/>
    </source>
</evidence>
<gene>
    <name evidence="8" type="ORF">B5J99_12850</name>
</gene>
<evidence type="ECO:0000259" key="7">
    <source>
        <dbReference type="PROSITE" id="PS51296"/>
    </source>
</evidence>
<keyword evidence="4" id="KW-0411">Iron-sulfur</keyword>
<dbReference type="Gene3D" id="2.102.10.10">
    <property type="entry name" value="Rieske [2Fe-2S] iron-sulphur domain"/>
    <property type="match status" value="1"/>
</dbReference>
<evidence type="ECO:0000256" key="1">
    <source>
        <dbReference type="ARBA" id="ARBA00022714"/>
    </source>
</evidence>
<organism evidence="8 9">
    <name type="scientific">Blastomonas fulva</name>
    <dbReference type="NCBI Taxonomy" id="1550728"/>
    <lineage>
        <taxon>Bacteria</taxon>
        <taxon>Pseudomonadati</taxon>
        <taxon>Pseudomonadota</taxon>
        <taxon>Alphaproteobacteria</taxon>
        <taxon>Sphingomonadales</taxon>
        <taxon>Sphingomonadaceae</taxon>
        <taxon>Blastomonas</taxon>
    </lineage>
</organism>
<comment type="similarity">
    <text evidence="6">Belongs to the bacterial ring-hydroxylating dioxygenase ferredoxin component family.</text>
</comment>
<name>A0ABM6MC13_9SPHN</name>
<dbReference type="GeneID" id="303486463"/>
<proteinExistence type="inferred from homology"/>
<evidence type="ECO:0000256" key="2">
    <source>
        <dbReference type="ARBA" id="ARBA00022723"/>
    </source>
</evidence>
<dbReference type="InterPro" id="IPR036922">
    <property type="entry name" value="Rieske_2Fe-2S_sf"/>
</dbReference>
<dbReference type="Pfam" id="PF00355">
    <property type="entry name" value="Rieske"/>
    <property type="match status" value="1"/>
</dbReference>
<dbReference type="PANTHER" id="PTHR21496">
    <property type="entry name" value="FERREDOXIN-RELATED"/>
    <property type="match status" value="1"/>
</dbReference>
<sequence>MANTTFCAALPLADLGEGETRLVTLQGTDVLLCRDEGAIYAIASRCSHLEEPLACGKVKWGRIACPAHGARFDLATGEALSKPATLPIRTFAVRVIGDMIEVAA</sequence>
<evidence type="ECO:0000256" key="3">
    <source>
        <dbReference type="ARBA" id="ARBA00023004"/>
    </source>
</evidence>
<keyword evidence="1" id="KW-0001">2Fe-2S</keyword>